<keyword evidence="4" id="KW-1185">Reference proteome</keyword>
<dbReference type="SUPFAM" id="SSF48726">
    <property type="entry name" value="Immunoglobulin"/>
    <property type="match status" value="1"/>
</dbReference>
<sequence>MLVQVGCARLSPSHPAFLLLLLGYLPAPALFLNTFSAQEGQLVLFRCSIDQQTPATRIVFCKDGVEVYSLKAQQAELIYPMLLNVTRGSSGTYTCGYQQRNKSNWVRSSALSASRNLTVTDPHPGLLHTFPTGITLGVAAVSIVLLAAASYCAVRKG</sequence>
<keyword evidence="1" id="KW-0472">Membrane</keyword>
<feature type="transmembrane region" description="Helical" evidence="1">
    <location>
        <begin position="134"/>
        <end position="154"/>
    </location>
</feature>
<dbReference type="InterPro" id="IPR007110">
    <property type="entry name" value="Ig-like_dom"/>
</dbReference>
<proteinExistence type="predicted"/>
<dbReference type="InterPro" id="IPR036179">
    <property type="entry name" value="Ig-like_dom_sf"/>
</dbReference>
<feature type="transmembrane region" description="Helical" evidence="1">
    <location>
        <begin position="16"/>
        <end position="35"/>
    </location>
</feature>
<keyword evidence="1" id="KW-1133">Transmembrane helix</keyword>
<comment type="caution">
    <text evidence="3">The sequence shown here is derived from an EMBL/GenBank/DDBJ whole genome shotgun (WGS) entry which is preliminary data.</text>
</comment>
<protein>
    <recommendedName>
        <fullName evidence="2">Ig-like domain-containing protein</fullName>
    </recommendedName>
</protein>
<feature type="domain" description="Ig-like" evidence="2">
    <location>
        <begin position="26"/>
        <end position="112"/>
    </location>
</feature>
<dbReference type="Gene3D" id="2.60.40.10">
    <property type="entry name" value="Immunoglobulins"/>
    <property type="match status" value="1"/>
</dbReference>
<evidence type="ECO:0000259" key="2">
    <source>
        <dbReference type="PROSITE" id="PS50835"/>
    </source>
</evidence>
<dbReference type="AlphaFoldDB" id="A0AAN7NAF0"/>
<evidence type="ECO:0000256" key="1">
    <source>
        <dbReference type="SAM" id="Phobius"/>
    </source>
</evidence>
<accession>A0AAN7NAF0</accession>
<dbReference type="PROSITE" id="PS50835">
    <property type="entry name" value="IG_LIKE"/>
    <property type="match status" value="1"/>
</dbReference>
<name>A0AAN7NAF0_MYCAM</name>
<dbReference type="EMBL" id="JAUNZN010000036">
    <property type="protein sequence ID" value="KAK4806663.1"/>
    <property type="molecule type" value="Genomic_DNA"/>
</dbReference>
<dbReference type="InterPro" id="IPR013783">
    <property type="entry name" value="Ig-like_fold"/>
</dbReference>
<organism evidence="3 4">
    <name type="scientific">Mycteria americana</name>
    <name type="common">Wood stork</name>
    <dbReference type="NCBI Taxonomy" id="33587"/>
    <lineage>
        <taxon>Eukaryota</taxon>
        <taxon>Metazoa</taxon>
        <taxon>Chordata</taxon>
        <taxon>Craniata</taxon>
        <taxon>Vertebrata</taxon>
        <taxon>Euteleostomi</taxon>
        <taxon>Archelosauria</taxon>
        <taxon>Archosauria</taxon>
        <taxon>Dinosauria</taxon>
        <taxon>Saurischia</taxon>
        <taxon>Theropoda</taxon>
        <taxon>Coelurosauria</taxon>
        <taxon>Aves</taxon>
        <taxon>Neognathae</taxon>
        <taxon>Neoaves</taxon>
        <taxon>Aequornithes</taxon>
        <taxon>Ciconiiformes</taxon>
        <taxon>Ciconiidae</taxon>
        <taxon>Mycteria</taxon>
    </lineage>
</organism>
<dbReference type="Proteomes" id="UP001333110">
    <property type="component" value="Unassembled WGS sequence"/>
</dbReference>
<evidence type="ECO:0000313" key="3">
    <source>
        <dbReference type="EMBL" id="KAK4806663.1"/>
    </source>
</evidence>
<gene>
    <name evidence="3" type="ORF">QYF61_021259</name>
</gene>
<reference evidence="3 4" key="1">
    <citation type="journal article" date="2023" name="J. Hered.">
        <title>Chromosome-level genome of the wood stork (Mycteria americana) provides insight into avian chromosome evolution.</title>
        <authorList>
            <person name="Flamio R. Jr."/>
            <person name="Ramstad K.M."/>
        </authorList>
    </citation>
    <scope>NUCLEOTIDE SEQUENCE [LARGE SCALE GENOMIC DNA]</scope>
    <source>
        <strain evidence="3">JAX WOST 10</strain>
    </source>
</reference>
<evidence type="ECO:0000313" key="4">
    <source>
        <dbReference type="Proteomes" id="UP001333110"/>
    </source>
</evidence>
<keyword evidence="1" id="KW-0812">Transmembrane</keyword>